<dbReference type="Pfam" id="PF13466">
    <property type="entry name" value="STAS_2"/>
    <property type="match status" value="1"/>
</dbReference>
<protein>
    <recommendedName>
        <fullName evidence="1">MlaB-like STAS domain-containing protein</fullName>
    </recommendedName>
</protein>
<dbReference type="InterPro" id="IPR058548">
    <property type="entry name" value="MlaB-like_STAS"/>
</dbReference>
<gene>
    <name evidence="2" type="ORF">GALL_246570</name>
</gene>
<reference evidence="2" key="1">
    <citation type="submission" date="2016-10" db="EMBL/GenBank/DDBJ databases">
        <title>Sequence of Gallionella enrichment culture.</title>
        <authorList>
            <person name="Poehlein A."/>
            <person name="Muehling M."/>
            <person name="Daniel R."/>
        </authorList>
    </citation>
    <scope>NUCLEOTIDE SEQUENCE</scope>
</reference>
<evidence type="ECO:0000259" key="1">
    <source>
        <dbReference type="Pfam" id="PF13466"/>
    </source>
</evidence>
<dbReference type="EMBL" id="MLJW01000208">
    <property type="protein sequence ID" value="OIQ93417.1"/>
    <property type="molecule type" value="Genomic_DNA"/>
</dbReference>
<organism evidence="2">
    <name type="scientific">mine drainage metagenome</name>
    <dbReference type="NCBI Taxonomy" id="410659"/>
    <lineage>
        <taxon>unclassified sequences</taxon>
        <taxon>metagenomes</taxon>
        <taxon>ecological metagenomes</taxon>
    </lineage>
</organism>
<name>A0A1J5RCB5_9ZZZZ</name>
<dbReference type="SUPFAM" id="SSF52091">
    <property type="entry name" value="SpoIIaa-like"/>
    <property type="match status" value="1"/>
</dbReference>
<dbReference type="InterPro" id="IPR036513">
    <property type="entry name" value="STAS_dom_sf"/>
</dbReference>
<evidence type="ECO:0000313" key="2">
    <source>
        <dbReference type="EMBL" id="OIQ93417.1"/>
    </source>
</evidence>
<dbReference type="AlphaFoldDB" id="A0A1J5RCB5"/>
<proteinExistence type="predicted"/>
<dbReference type="Gene3D" id="3.30.750.24">
    <property type="entry name" value="STAS domain"/>
    <property type="match status" value="1"/>
</dbReference>
<sequence>MPDFSLPTRVTVSEAGAVVSHALEALRAGDASQPWTVDASALQTFDSACLALLLELRRHAASRSLQVLGAPPRLAHLATAYGLDFALVDIAVPATHA</sequence>
<accession>A0A1J5RCB5</accession>
<comment type="caution">
    <text evidence="2">The sequence shown here is derived from an EMBL/GenBank/DDBJ whole genome shotgun (WGS) entry which is preliminary data.</text>
</comment>
<feature type="domain" description="MlaB-like STAS" evidence="1">
    <location>
        <begin position="5"/>
        <end position="84"/>
    </location>
</feature>